<protein>
    <submittedName>
        <fullName evidence="3">MipA/OmpV family protein</fullName>
    </submittedName>
</protein>
<dbReference type="Proteomes" id="UP000500826">
    <property type="component" value="Chromosome"/>
</dbReference>
<accession>A0ABX6P4N0</accession>
<feature type="compositionally biased region" description="Basic residues" evidence="1">
    <location>
        <begin position="199"/>
        <end position="224"/>
    </location>
</feature>
<reference evidence="3 4" key="1">
    <citation type="submission" date="2020-05" db="EMBL/GenBank/DDBJ databases">
        <title>Ramlibacter rhizophilus sp. nov., isolated from rhizosphere soil of national flower Mugunghwa from South Korea.</title>
        <authorList>
            <person name="Zheng-Fei Y."/>
            <person name="Huan T."/>
        </authorList>
    </citation>
    <scope>NUCLEOTIDE SEQUENCE [LARGE SCALE GENOMIC DNA]</scope>
    <source>
        <strain evidence="3 4">H242</strain>
    </source>
</reference>
<keyword evidence="4" id="KW-1185">Reference proteome</keyword>
<evidence type="ECO:0000256" key="2">
    <source>
        <dbReference type="SAM" id="SignalP"/>
    </source>
</evidence>
<gene>
    <name evidence="3" type="ORF">HK414_08290</name>
</gene>
<evidence type="ECO:0000313" key="3">
    <source>
        <dbReference type="EMBL" id="QJW83956.1"/>
    </source>
</evidence>
<sequence length="266" mass="28930">MAHSLSALTRNSIGVRCVALAFALVVAASTATAQPAAGSTDRGLGIGVLSKQDAYRGIRREAKAVPLLRFENEYVEFSGLGLEVKLPGLQLGEGSRLKFGLVGEAELSGYEAKDAPVLAGMAERKGTLWVGAKATWENRFVDLSAEWAADASGHSKGRRFSPGVAKEWHGREHPARPLRGCELAGQELRGLLLRCRSRRGHRGTHGLRRPRRGQRRHRSARRPSLRAAPFAAARCRRDTPGRQIKASPIVGRSSTNQVIVGYMYSF</sequence>
<organism evidence="3 4">
    <name type="scientific">Ramlibacter terrae</name>
    <dbReference type="NCBI Taxonomy" id="2732511"/>
    <lineage>
        <taxon>Bacteria</taxon>
        <taxon>Pseudomonadati</taxon>
        <taxon>Pseudomonadota</taxon>
        <taxon>Betaproteobacteria</taxon>
        <taxon>Burkholderiales</taxon>
        <taxon>Comamonadaceae</taxon>
        <taxon>Ramlibacter</taxon>
    </lineage>
</organism>
<feature type="signal peptide" evidence="2">
    <location>
        <begin position="1"/>
        <end position="33"/>
    </location>
</feature>
<evidence type="ECO:0000256" key="1">
    <source>
        <dbReference type="SAM" id="MobiDB-lite"/>
    </source>
</evidence>
<evidence type="ECO:0000313" key="4">
    <source>
        <dbReference type="Proteomes" id="UP000500826"/>
    </source>
</evidence>
<dbReference type="InterPro" id="IPR010583">
    <property type="entry name" value="MipA"/>
</dbReference>
<feature type="region of interest" description="Disordered" evidence="1">
    <location>
        <begin position="199"/>
        <end position="228"/>
    </location>
</feature>
<proteinExistence type="predicted"/>
<dbReference type="EMBL" id="CP053418">
    <property type="protein sequence ID" value="QJW83956.1"/>
    <property type="molecule type" value="Genomic_DNA"/>
</dbReference>
<feature type="chain" id="PRO_5046130138" evidence="2">
    <location>
        <begin position="34"/>
        <end position="266"/>
    </location>
</feature>
<name>A0ABX6P4N0_9BURK</name>
<dbReference type="Pfam" id="PF06629">
    <property type="entry name" value="MipA"/>
    <property type="match status" value="1"/>
</dbReference>
<keyword evidence="2" id="KW-0732">Signal</keyword>